<reference evidence="1 2" key="1">
    <citation type="journal article" date="2002" name="Int. J. Syst. Evol. Microbiol.">
        <title>Sphingopyxis witflariensis sp. nov., isolated from activated sludge.</title>
        <authorList>
            <person name="Kampfer P."/>
            <person name="Witzenberger R."/>
            <person name="Denner E.B."/>
            <person name="Busse H.J."/>
            <person name="Neef A."/>
        </authorList>
    </citation>
    <scope>NUCLEOTIDE SEQUENCE [LARGE SCALE GENOMIC DNA]</scope>
    <source>
        <strain evidence="1 2">DSM 14551</strain>
    </source>
</reference>
<dbReference type="EMBL" id="NISJ01000003">
    <property type="protein sequence ID" value="OWQ98379.1"/>
    <property type="molecule type" value="Genomic_DNA"/>
</dbReference>
<proteinExistence type="predicted"/>
<gene>
    <name evidence="1" type="ORF">CDQ91_07770</name>
</gene>
<evidence type="ECO:0008006" key="3">
    <source>
        <dbReference type="Google" id="ProtNLM"/>
    </source>
</evidence>
<dbReference type="Pfam" id="PF12228">
    <property type="entry name" value="DUF3604"/>
    <property type="match status" value="1"/>
</dbReference>
<organism evidence="1 2">
    <name type="scientific">Sphingopyxis witflariensis</name>
    <dbReference type="NCBI Taxonomy" id="173675"/>
    <lineage>
        <taxon>Bacteria</taxon>
        <taxon>Pseudomonadati</taxon>
        <taxon>Pseudomonadota</taxon>
        <taxon>Alphaproteobacteria</taxon>
        <taxon>Sphingomonadales</taxon>
        <taxon>Sphingomonadaceae</taxon>
        <taxon>Sphingopyxis</taxon>
    </lineage>
</organism>
<evidence type="ECO:0000313" key="1">
    <source>
        <dbReference type="EMBL" id="OWQ98379.1"/>
    </source>
</evidence>
<dbReference type="AlphaFoldDB" id="A0A246K0J3"/>
<evidence type="ECO:0000313" key="2">
    <source>
        <dbReference type="Proteomes" id="UP000197097"/>
    </source>
</evidence>
<accession>A0A246K0J3</accession>
<protein>
    <recommendedName>
        <fullName evidence="3">DUF3604 domain-containing protein</fullName>
    </recommendedName>
</protein>
<sequence>MPPIFATEPGGRHFEKVFDVALSGGRKVDPRTGKAPPVGNTINRTNLTYANTIGAPSLQVRWSDPEFDPATLAAYYVRVLEIPTPRWSSYDAHRLGREPLVKQSFSIQERAFTSPIWYDAQMPVRY</sequence>
<comment type="caution">
    <text evidence="1">The sequence shown here is derived from an EMBL/GenBank/DDBJ whole genome shotgun (WGS) entry which is preliminary data.</text>
</comment>
<dbReference type="Proteomes" id="UP000197097">
    <property type="component" value="Unassembled WGS sequence"/>
</dbReference>
<dbReference type="InterPro" id="IPR022028">
    <property type="entry name" value="DUF3604"/>
</dbReference>
<name>A0A246K0J3_9SPHN</name>
<keyword evidence="2" id="KW-1185">Reference proteome</keyword>